<keyword evidence="2" id="KW-0378">Hydrolase</keyword>
<dbReference type="InterPro" id="IPR001466">
    <property type="entry name" value="Beta-lactam-related"/>
</dbReference>
<reference evidence="2 3" key="1">
    <citation type="submission" date="2019-08" db="EMBL/GenBank/DDBJ databases">
        <title>Deep-cultivation of Planctomycetes and their phenomic and genomic characterization uncovers novel biology.</title>
        <authorList>
            <person name="Wiegand S."/>
            <person name="Jogler M."/>
            <person name="Boedeker C."/>
            <person name="Pinto D."/>
            <person name="Vollmers J."/>
            <person name="Rivas-Marin E."/>
            <person name="Kohn T."/>
            <person name="Peeters S.H."/>
            <person name="Heuer A."/>
            <person name="Rast P."/>
            <person name="Oberbeckmann S."/>
            <person name="Bunk B."/>
            <person name="Jeske O."/>
            <person name="Meyerdierks A."/>
            <person name="Storesund J.E."/>
            <person name="Kallscheuer N."/>
            <person name="Luecker S."/>
            <person name="Lage O.M."/>
            <person name="Pohl T."/>
            <person name="Merkel B.J."/>
            <person name="Hornburger P."/>
            <person name="Mueller R.-W."/>
            <person name="Bruemmer F."/>
            <person name="Labrenz M."/>
            <person name="Spormann A.M."/>
            <person name="Op den Camp H."/>
            <person name="Overmann J."/>
            <person name="Amann R."/>
            <person name="Jetten M.S.M."/>
            <person name="Mascher T."/>
            <person name="Medema M.H."/>
            <person name="Devos D.P."/>
            <person name="Kaster A.-K."/>
            <person name="Ovreas L."/>
            <person name="Rohde M."/>
            <person name="Galperin M.Y."/>
            <person name="Jogler C."/>
        </authorList>
    </citation>
    <scope>NUCLEOTIDE SEQUENCE [LARGE SCALE GENOMIC DNA]</scope>
    <source>
        <strain evidence="2 3">UC8</strain>
    </source>
</reference>
<dbReference type="PANTHER" id="PTHR43319">
    <property type="entry name" value="BETA-LACTAMASE-RELATED"/>
    <property type="match status" value="1"/>
</dbReference>
<dbReference type="Gene3D" id="3.40.710.10">
    <property type="entry name" value="DD-peptidase/beta-lactamase superfamily"/>
    <property type="match status" value="1"/>
</dbReference>
<proteinExistence type="predicted"/>
<dbReference type="SUPFAM" id="SSF56601">
    <property type="entry name" value="beta-lactamase/transpeptidase-like"/>
    <property type="match status" value="1"/>
</dbReference>
<dbReference type="InterPro" id="IPR052907">
    <property type="entry name" value="Beta-lactamase/esterase"/>
</dbReference>
<dbReference type="EC" id="3.5.2.6" evidence="2"/>
<dbReference type="Proteomes" id="UP000325286">
    <property type="component" value="Chromosome"/>
</dbReference>
<evidence type="ECO:0000313" key="2">
    <source>
        <dbReference type="EMBL" id="QEG43263.1"/>
    </source>
</evidence>
<accession>A0A5B9R931</accession>
<name>A0A5B9R931_9BACT</name>
<sequence>MTTVTKTLHDRTSLPPTIGGSVAAGFEPVRTAFERNFVECGEQGAACTLFHRGRKVVDLWGGYRDTRSGQPWTPQTLTLTFSVTKGMAAAAMAVAHSRGLFELDEPVARYWPEFAAAGKSAITVGQLLSHQAGLIAPRQRLNASILANHDQLAAILAEQAPHWEPGTRHGYHTLTLGWYQNELIRRTDPAGRSLGVFFQQEIAEPLGIEFYIGLPADIDPARLSHIAGFPRIAMLAHLHQLPAKMVLSGAWPTSLVAKSIRVLPVDNPSQIGAPPYRHLEIPSANGFGTAAAIARVYDSLVRDGEELGLSEQTSQALVAPPVAPTRGSYDAILKVDSQYHFGFSRPSGGFPFGSASTAFGCPGAGGSFAFADPQAEIAFAYVTNKMSFRIFDDPRERAVRKACYACLSDPRPVTRVA</sequence>
<dbReference type="KEGG" id="rul:UC8_53100"/>
<dbReference type="Pfam" id="PF00144">
    <property type="entry name" value="Beta-lactamase"/>
    <property type="match status" value="1"/>
</dbReference>
<dbReference type="InterPro" id="IPR012338">
    <property type="entry name" value="Beta-lactam/transpept-like"/>
</dbReference>
<dbReference type="PANTHER" id="PTHR43319:SF3">
    <property type="entry name" value="BETA-LACTAMASE-RELATED DOMAIN-CONTAINING PROTEIN"/>
    <property type="match status" value="1"/>
</dbReference>
<dbReference type="EMBL" id="CP042914">
    <property type="protein sequence ID" value="QEG43263.1"/>
    <property type="molecule type" value="Genomic_DNA"/>
</dbReference>
<evidence type="ECO:0000259" key="1">
    <source>
        <dbReference type="Pfam" id="PF00144"/>
    </source>
</evidence>
<keyword evidence="3" id="KW-1185">Reference proteome</keyword>
<protein>
    <submittedName>
        <fullName evidence="2">Beta-lactamase</fullName>
        <ecNumber evidence="2">3.5.2.6</ecNumber>
    </submittedName>
</protein>
<evidence type="ECO:0000313" key="3">
    <source>
        <dbReference type="Proteomes" id="UP000325286"/>
    </source>
</evidence>
<gene>
    <name evidence="2" type="primary">ampC</name>
    <name evidence="2" type="ORF">UC8_53100</name>
</gene>
<dbReference type="OrthoDB" id="9770183at2"/>
<organism evidence="2 3">
    <name type="scientific">Roseimaritima ulvae</name>
    <dbReference type="NCBI Taxonomy" id="980254"/>
    <lineage>
        <taxon>Bacteria</taxon>
        <taxon>Pseudomonadati</taxon>
        <taxon>Planctomycetota</taxon>
        <taxon>Planctomycetia</taxon>
        <taxon>Pirellulales</taxon>
        <taxon>Pirellulaceae</taxon>
        <taxon>Roseimaritima</taxon>
    </lineage>
</organism>
<dbReference type="AlphaFoldDB" id="A0A5B9R931"/>
<dbReference type="GO" id="GO:0008800">
    <property type="term" value="F:beta-lactamase activity"/>
    <property type="evidence" value="ECO:0007669"/>
    <property type="project" value="UniProtKB-EC"/>
</dbReference>
<feature type="domain" description="Beta-lactamase-related" evidence="1">
    <location>
        <begin position="34"/>
        <end position="389"/>
    </location>
</feature>